<dbReference type="RefSeq" id="WP_190248993.1">
    <property type="nucleotide sequence ID" value="NZ_BMPI01000006.1"/>
</dbReference>
<dbReference type="Pfam" id="PF13649">
    <property type="entry name" value="Methyltransf_25"/>
    <property type="match status" value="1"/>
</dbReference>
<dbReference type="Gene3D" id="3.40.50.150">
    <property type="entry name" value="Vaccinia Virus protein VP39"/>
    <property type="match status" value="1"/>
</dbReference>
<evidence type="ECO:0000259" key="1">
    <source>
        <dbReference type="Pfam" id="PF13649"/>
    </source>
</evidence>
<dbReference type="InterPro" id="IPR041698">
    <property type="entry name" value="Methyltransf_25"/>
</dbReference>
<gene>
    <name evidence="2" type="ORF">GCM10007977_014990</name>
</gene>
<accession>A0A917WMA2</accession>
<dbReference type="GO" id="GO:0008168">
    <property type="term" value="F:methyltransferase activity"/>
    <property type="evidence" value="ECO:0007669"/>
    <property type="project" value="UniProtKB-KW"/>
</dbReference>
<dbReference type="PANTHER" id="PTHR43591:SF108">
    <property type="entry name" value="S-ADENOSYL-L-METHIONINE-DEPENDENT METHYLTRANSFERASE"/>
    <property type="match status" value="1"/>
</dbReference>
<evidence type="ECO:0000313" key="3">
    <source>
        <dbReference type="Proteomes" id="UP000642070"/>
    </source>
</evidence>
<keyword evidence="2" id="KW-0489">Methyltransferase</keyword>
<organism evidence="2 3">
    <name type="scientific">Dactylosporangium sucinum</name>
    <dbReference type="NCBI Taxonomy" id="1424081"/>
    <lineage>
        <taxon>Bacteria</taxon>
        <taxon>Bacillati</taxon>
        <taxon>Actinomycetota</taxon>
        <taxon>Actinomycetes</taxon>
        <taxon>Micromonosporales</taxon>
        <taxon>Micromonosporaceae</taxon>
        <taxon>Dactylosporangium</taxon>
    </lineage>
</organism>
<name>A0A917WMA2_9ACTN</name>
<dbReference type="SUPFAM" id="SSF53335">
    <property type="entry name" value="S-adenosyl-L-methionine-dependent methyltransferases"/>
    <property type="match status" value="1"/>
</dbReference>
<dbReference type="EMBL" id="BMPI01000006">
    <property type="protein sequence ID" value="GGM14877.1"/>
    <property type="molecule type" value="Genomic_DNA"/>
</dbReference>
<evidence type="ECO:0000313" key="2">
    <source>
        <dbReference type="EMBL" id="GGM14877.1"/>
    </source>
</evidence>
<dbReference type="CDD" id="cd02440">
    <property type="entry name" value="AdoMet_MTases"/>
    <property type="match status" value="1"/>
</dbReference>
<dbReference type="AlphaFoldDB" id="A0A917WMA2"/>
<sequence length="253" mass="27540">MTPYKLDARAWQESWDRQQEAYLPDREHRFTAMLDVVDAVAADGPLRLLDLAGGTGSISLRALARFEDAEVTLLDLDPALLAIAAASLGSRVTVVTADLRSPGWVGQLPHRSYDAVLTATALHWLAPERLTALYSELPGILRPGGVFVNADHMPDAALPALSRRLIERADARREARYAAGAVLPWRAWWDRAATDPLLAPLVEERNQIYPKSHSSTEWTPPAAWHLDALAAAGFTETGIVWRGGADAAVAGVR</sequence>
<feature type="domain" description="Methyltransferase" evidence="1">
    <location>
        <begin position="49"/>
        <end position="145"/>
    </location>
</feature>
<reference evidence="2" key="1">
    <citation type="journal article" date="2014" name="Int. J. Syst. Evol. Microbiol.">
        <title>Complete genome sequence of Corynebacterium casei LMG S-19264T (=DSM 44701T), isolated from a smear-ripened cheese.</title>
        <authorList>
            <consortium name="US DOE Joint Genome Institute (JGI-PGF)"/>
            <person name="Walter F."/>
            <person name="Albersmeier A."/>
            <person name="Kalinowski J."/>
            <person name="Ruckert C."/>
        </authorList>
    </citation>
    <scope>NUCLEOTIDE SEQUENCE</scope>
    <source>
        <strain evidence="2">JCM 19831</strain>
    </source>
</reference>
<dbReference type="InterPro" id="IPR029063">
    <property type="entry name" value="SAM-dependent_MTases_sf"/>
</dbReference>
<keyword evidence="3" id="KW-1185">Reference proteome</keyword>
<dbReference type="GO" id="GO:0032259">
    <property type="term" value="P:methylation"/>
    <property type="evidence" value="ECO:0007669"/>
    <property type="project" value="UniProtKB-KW"/>
</dbReference>
<comment type="caution">
    <text evidence="2">The sequence shown here is derived from an EMBL/GenBank/DDBJ whole genome shotgun (WGS) entry which is preliminary data.</text>
</comment>
<keyword evidence="2" id="KW-0808">Transferase</keyword>
<proteinExistence type="predicted"/>
<dbReference type="PANTHER" id="PTHR43591">
    <property type="entry name" value="METHYLTRANSFERASE"/>
    <property type="match status" value="1"/>
</dbReference>
<protein>
    <submittedName>
        <fullName evidence="2">Methyltransferase</fullName>
    </submittedName>
</protein>
<dbReference type="Proteomes" id="UP000642070">
    <property type="component" value="Unassembled WGS sequence"/>
</dbReference>
<reference evidence="2" key="2">
    <citation type="submission" date="2020-09" db="EMBL/GenBank/DDBJ databases">
        <authorList>
            <person name="Sun Q."/>
            <person name="Ohkuma M."/>
        </authorList>
    </citation>
    <scope>NUCLEOTIDE SEQUENCE</scope>
    <source>
        <strain evidence="2">JCM 19831</strain>
    </source>
</reference>